<keyword evidence="3" id="KW-1185">Reference proteome</keyword>
<evidence type="ECO:0000313" key="3">
    <source>
        <dbReference type="Proteomes" id="UP000315303"/>
    </source>
</evidence>
<evidence type="ECO:0000313" key="2">
    <source>
        <dbReference type="EMBL" id="TPH13927.1"/>
    </source>
</evidence>
<feature type="region of interest" description="Disordered" evidence="1">
    <location>
        <begin position="1"/>
        <end position="30"/>
    </location>
</feature>
<proteinExistence type="predicted"/>
<dbReference type="AlphaFoldDB" id="A0A502L0D8"/>
<accession>A0A502L0D8</accession>
<dbReference type="EMBL" id="SAWY01000027">
    <property type="protein sequence ID" value="TPH13927.1"/>
    <property type="molecule type" value="Genomic_DNA"/>
</dbReference>
<reference evidence="2 3" key="1">
    <citation type="submission" date="2019-01" db="EMBL/GenBank/DDBJ databases">
        <title>Litorilituus lipolytica sp. nov., isolated from intertidal sand of the Yellow Sea in China.</title>
        <authorList>
            <person name="Liu A."/>
        </authorList>
    </citation>
    <scope>NUCLEOTIDE SEQUENCE [LARGE SCALE GENOMIC DNA]</scope>
    <source>
        <strain evidence="2 3">RZ04</strain>
    </source>
</reference>
<name>A0A502L0D8_9GAMM</name>
<feature type="compositionally biased region" description="Polar residues" evidence="1">
    <location>
        <begin position="12"/>
        <end position="26"/>
    </location>
</feature>
<protein>
    <submittedName>
        <fullName evidence="2">Uncharacterized protein</fullName>
    </submittedName>
</protein>
<organism evidence="2 3">
    <name type="scientific">Litorilituus lipolyticus</name>
    <dbReference type="NCBI Taxonomy" id="2491017"/>
    <lineage>
        <taxon>Bacteria</taxon>
        <taxon>Pseudomonadati</taxon>
        <taxon>Pseudomonadota</taxon>
        <taxon>Gammaproteobacteria</taxon>
        <taxon>Alteromonadales</taxon>
        <taxon>Colwelliaceae</taxon>
        <taxon>Litorilituus</taxon>
    </lineage>
</organism>
<dbReference type="RefSeq" id="WP_140604082.1">
    <property type="nucleotide sequence ID" value="NZ_SAWY01000027.1"/>
</dbReference>
<comment type="caution">
    <text evidence="2">The sequence shown here is derived from an EMBL/GenBank/DDBJ whole genome shotgun (WGS) entry which is preliminary data.</text>
</comment>
<dbReference type="OrthoDB" id="9805215at2"/>
<sequence>MTVEQFDPNAPKKSSNSNESQTTTLDIPSKMIEEQHNEVVSSNTESERAAKVGFVSLGCLK</sequence>
<evidence type="ECO:0000256" key="1">
    <source>
        <dbReference type="SAM" id="MobiDB-lite"/>
    </source>
</evidence>
<gene>
    <name evidence="2" type="ORF">EPA86_12485</name>
</gene>
<dbReference type="Proteomes" id="UP000315303">
    <property type="component" value="Unassembled WGS sequence"/>
</dbReference>